<protein>
    <submittedName>
        <fullName evidence="4">Ribokinase</fullName>
        <ecNumber evidence="4">2.7.1.15</ecNumber>
    </submittedName>
</protein>
<keyword evidence="2" id="KW-0418">Kinase</keyword>
<dbReference type="PANTHER" id="PTHR10584">
    <property type="entry name" value="SUGAR KINASE"/>
    <property type="match status" value="1"/>
</dbReference>
<dbReference type="EC" id="2.7.1.15" evidence="4"/>
<feature type="domain" description="Carbohydrate kinase PfkB" evidence="3">
    <location>
        <begin position="3"/>
        <end position="283"/>
    </location>
</feature>
<evidence type="ECO:0000313" key="5">
    <source>
        <dbReference type="Proteomes" id="UP001549164"/>
    </source>
</evidence>
<keyword evidence="5" id="KW-1185">Reference proteome</keyword>
<dbReference type="InterPro" id="IPR029056">
    <property type="entry name" value="Ribokinase-like"/>
</dbReference>
<dbReference type="PRINTS" id="PR00990">
    <property type="entry name" value="RIBOKINASE"/>
</dbReference>
<dbReference type="SUPFAM" id="SSF53613">
    <property type="entry name" value="Ribokinase-like"/>
    <property type="match status" value="1"/>
</dbReference>
<evidence type="ECO:0000256" key="1">
    <source>
        <dbReference type="ARBA" id="ARBA00022679"/>
    </source>
</evidence>
<evidence type="ECO:0000313" key="4">
    <source>
        <dbReference type="EMBL" id="MET3600930.1"/>
    </source>
</evidence>
<dbReference type="Proteomes" id="UP001549164">
    <property type="component" value="Unassembled WGS sequence"/>
</dbReference>
<dbReference type="PANTHER" id="PTHR10584:SF166">
    <property type="entry name" value="RIBOKINASE"/>
    <property type="match status" value="1"/>
</dbReference>
<sequence length="297" mass="31346">MSGIVFVGDISWDETFRVSHFPLPDEKVIADGVTDGFGGVAANSAVAAARAGAGVVFMGRTGTDAISLRFEEHMRENGIRPVLARREGMLCRVVSIIEPHGEKRLALYPGVSIYPAPDDLELLDFVGVSHLHTAIYGSAGRPLIEMARKAGIGWSLDLEPATFPDGIRQLAYAIDGAAVLFVNDRAASLIGDDPVLRLLAMGAQAVIRTRGSEGAEYHAADTSISISAPQGMPVRDTTGAGDCLAGWFLAGRARGLSPAAALEDAVFAATMSCSGEGAQTAYPSLEEFNEKKEKRAK</sequence>
<comment type="caution">
    <text evidence="4">The sequence shown here is derived from an EMBL/GenBank/DDBJ whole genome shotgun (WGS) entry which is preliminary data.</text>
</comment>
<dbReference type="RefSeq" id="WP_354434799.1">
    <property type="nucleotide sequence ID" value="NZ_JBEPLY010000010.1"/>
</dbReference>
<name>A0ABV2IDC9_9HYPH</name>
<dbReference type="GO" id="GO:0004747">
    <property type="term" value="F:ribokinase activity"/>
    <property type="evidence" value="ECO:0007669"/>
    <property type="project" value="UniProtKB-EC"/>
</dbReference>
<dbReference type="InterPro" id="IPR002139">
    <property type="entry name" value="Ribo/fructo_kinase"/>
</dbReference>
<dbReference type="Gene3D" id="3.40.1190.20">
    <property type="match status" value="1"/>
</dbReference>
<dbReference type="InterPro" id="IPR011611">
    <property type="entry name" value="PfkB_dom"/>
</dbReference>
<accession>A0ABV2IDC9</accession>
<dbReference type="EMBL" id="JBEPLY010000010">
    <property type="protein sequence ID" value="MET3600930.1"/>
    <property type="molecule type" value="Genomic_DNA"/>
</dbReference>
<gene>
    <name evidence="4" type="ORF">ABID12_002881</name>
</gene>
<evidence type="ECO:0000256" key="2">
    <source>
        <dbReference type="ARBA" id="ARBA00022777"/>
    </source>
</evidence>
<evidence type="ECO:0000259" key="3">
    <source>
        <dbReference type="Pfam" id="PF00294"/>
    </source>
</evidence>
<dbReference type="Pfam" id="PF00294">
    <property type="entry name" value="PfkB"/>
    <property type="match status" value="1"/>
</dbReference>
<reference evidence="4 5" key="1">
    <citation type="submission" date="2024-06" db="EMBL/GenBank/DDBJ databases">
        <title>Genomic Encyclopedia of Type Strains, Phase IV (KMG-IV): sequencing the most valuable type-strain genomes for metagenomic binning, comparative biology and taxonomic classification.</title>
        <authorList>
            <person name="Goeker M."/>
        </authorList>
    </citation>
    <scope>NUCLEOTIDE SEQUENCE [LARGE SCALE GENOMIC DNA]</scope>
    <source>
        <strain evidence="4 5">DSM 28102</strain>
    </source>
</reference>
<organism evidence="4 5">
    <name type="scientific">Martelella mangrovi</name>
    <dbReference type="NCBI Taxonomy" id="1397477"/>
    <lineage>
        <taxon>Bacteria</taxon>
        <taxon>Pseudomonadati</taxon>
        <taxon>Pseudomonadota</taxon>
        <taxon>Alphaproteobacteria</taxon>
        <taxon>Hyphomicrobiales</taxon>
        <taxon>Aurantimonadaceae</taxon>
        <taxon>Martelella</taxon>
    </lineage>
</organism>
<keyword evidence="1 4" id="KW-0808">Transferase</keyword>
<proteinExistence type="predicted"/>